<gene>
    <name evidence="1" type="ORF">GO755_29350</name>
</gene>
<sequence length="67" mass="7480">MNNTYKLSAYMLCHDVRVSTYISTTVETEARPTEQEAAVLLSPVAEEVLRRNLGEGCQYELSGISIQ</sequence>
<dbReference type="EMBL" id="WPIN01000014">
    <property type="protein sequence ID" value="MVM34175.1"/>
    <property type="molecule type" value="Genomic_DNA"/>
</dbReference>
<comment type="caution">
    <text evidence="1">The sequence shown here is derived from an EMBL/GenBank/DDBJ whole genome shotgun (WGS) entry which is preliminary data.</text>
</comment>
<dbReference type="RefSeq" id="WP_157588989.1">
    <property type="nucleotide sequence ID" value="NZ_WPIN01000014.1"/>
</dbReference>
<evidence type="ECO:0000313" key="1">
    <source>
        <dbReference type="EMBL" id="MVM34175.1"/>
    </source>
</evidence>
<proteinExistence type="predicted"/>
<protein>
    <submittedName>
        <fullName evidence="1">Uncharacterized protein</fullName>
    </submittedName>
</protein>
<dbReference type="AlphaFoldDB" id="A0A7K1SK74"/>
<reference evidence="1 2" key="1">
    <citation type="submission" date="2019-12" db="EMBL/GenBank/DDBJ databases">
        <title>Spirosoma sp. HMF4905 genome sequencing and assembly.</title>
        <authorList>
            <person name="Kang H."/>
            <person name="Cha I."/>
            <person name="Kim H."/>
            <person name="Joh K."/>
        </authorList>
    </citation>
    <scope>NUCLEOTIDE SEQUENCE [LARGE SCALE GENOMIC DNA]</scope>
    <source>
        <strain evidence="1 2">HMF4905</strain>
    </source>
</reference>
<dbReference type="Proteomes" id="UP000436006">
    <property type="component" value="Unassembled WGS sequence"/>
</dbReference>
<keyword evidence="2" id="KW-1185">Reference proteome</keyword>
<name>A0A7K1SK74_9BACT</name>
<accession>A0A7K1SK74</accession>
<evidence type="ECO:0000313" key="2">
    <source>
        <dbReference type="Proteomes" id="UP000436006"/>
    </source>
</evidence>
<organism evidence="1 2">
    <name type="scientific">Spirosoma arboris</name>
    <dbReference type="NCBI Taxonomy" id="2682092"/>
    <lineage>
        <taxon>Bacteria</taxon>
        <taxon>Pseudomonadati</taxon>
        <taxon>Bacteroidota</taxon>
        <taxon>Cytophagia</taxon>
        <taxon>Cytophagales</taxon>
        <taxon>Cytophagaceae</taxon>
        <taxon>Spirosoma</taxon>
    </lineage>
</organism>